<gene>
    <name evidence="2" type="ORF">ESO86_02835</name>
</gene>
<dbReference type="GO" id="GO:0032259">
    <property type="term" value="P:methylation"/>
    <property type="evidence" value="ECO:0007669"/>
    <property type="project" value="UniProtKB-KW"/>
</dbReference>
<comment type="caution">
    <text evidence="2">The sequence shown here is derived from an EMBL/GenBank/DDBJ whole genome shotgun (WGS) entry which is preliminary data.</text>
</comment>
<keyword evidence="3" id="KW-1185">Reference proteome</keyword>
<dbReference type="CDD" id="cd02440">
    <property type="entry name" value="AdoMet_MTases"/>
    <property type="match status" value="1"/>
</dbReference>
<name>A0A4Q2JVZ3_9MICO</name>
<dbReference type="SUPFAM" id="SSF53335">
    <property type="entry name" value="S-adenosyl-L-methionine-dependent methyltransferases"/>
    <property type="match status" value="1"/>
</dbReference>
<evidence type="ECO:0000259" key="1">
    <source>
        <dbReference type="Pfam" id="PF08241"/>
    </source>
</evidence>
<dbReference type="OrthoDB" id="9795634at2"/>
<proteinExistence type="predicted"/>
<keyword evidence="2" id="KW-0489">Methyltransferase</keyword>
<dbReference type="EMBL" id="SDPL01000023">
    <property type="protein sequence ID" value="RXZ51386.1"/>
    <property type="molecule type" value="Genomic_DNA"/>
</dbReference>
<dbReference type="Pfam" id="PF08241">
    <property type="entry name" value="Methyltransf_11"/>
    <property type="match status" value="1"/>
</dbReference>
<keyword evidence="2" id="KW-0808">Transferase</keyword>
<dbReference type="Gene3D" id="3.40.50.150">
    <property type="entry name" value="Vaccinia Virus protein VP39"/>
    <property type="match status" value="1"/>
</dbReference>
<evidence type="ECO:0000313" key="3">
    <source>
        <dbReference type="Proteomes" id="UP000292881"/>
    </source>
</evidence>
<dbReference type="GO" id="GO:0008757">
    <property type="term" value="F:S-adenosylmethionine-dependent methyltransferase activity"/>
    <property type="evidence" value="ECO:0007669"/>
    <property type="project" value="InterPro"/>
</dbReference>
<dbReference type="InterPro" id="IPR013216">
    <property type="entry name" value="Methyltransf_11"/>
</dbReference>
<dbReference type="PANTHER" id="PTHR43591:SF24">
    <property type="entry name" value="2-METHOXY-6-POLYPRENYL-1,4-BENZOQUINOL METHYLASE, MITOCHONDRIAL"/>
    <property type="match status" value="1"/>
</dbReference>
<accession>A0A4Q2JVZ3</accession>
<feature type="domain" description="Methyltransferase type 11" evidence="1">
    <location>
        <begin position="41"/>
        <end position="138"/>
    </location>
</feature>
<reference evidence="2 3" key="1">
    <citation type="submission" date="2019-01" db="EMBL/GenBank/DDBJ databases">
        <authorList>
            <person name="Li J."/>
        </authorList>
    </citation>
    <scope>NUCLEOTIDE SEQUENCE [LARGE SCALE GENOMIC DNA]</scope>
    <source>
        <strain evidence="2 3">CGMCC 4.7180</strain>
    </source>
</reference>
<dbReference type="InterPro" id="IPR029063">
    <property type="entry name" value="SAM-dependent_MTases_sf"/>
</dbReference>
<dbReference type="AlphaFoldDB" id="A0A4Q2JVZ3"/>
<sequence>MVVADRWHDGGPYERYIGRWSRPVADRFLESLDAERGIRWVDVGCGTGALTAAVVERYAPSSIVGVDPSEGFLAAARDRPGIVGRPEVRFVVGDAQHLPLPDGAADAVVSGLVLNFVPDAAAAVAEFSRVAAPGGLIAAYVWDYSGGMRMLRHFWDAAAAVDPAAVALDEGRRFPICDPQPLRDLWSAAPGMDGDSVRVDAIDVETVFSDFDDLWSPFLGGQGPAPSYLASATDAARTAVRDRMRATVEPATRPDGSIALNARAWAIVGRRS</sequence>
<evidence type="ECO:0000313" key="2">
    <source>
        <dbReference type="EMBL" id="RXZ51386.1"/>
    </source>
</evidence>
<organism evidence="2 3">
    <name type="scientific">Agromyces binzhouensis</name>
    <dbReference type="NCBI Taxonomy" id="1817495"/>
    <lineage>
        <taxon>Bacteria</taxon>
        <taxon>Bacillati</taxon>
        <taxon>Actinomycetota</taxon>
        <taxon>Actinomycetes</taxon>
        <taxon>Micrococcales</taxon>
        <taxon>Microbacteriaceae</taxon>
        <taxon>Agromyces</taxon>
    </lineage>
</organism>
<dbReference type="Proteomes" id="UP000292881">
    <property type="component" value="Unassembled WGS sequence"/>
</dbReference>
<protein>
    <submittedName>
        <fullName evidence="2">Methyltransferase domain-containing protein</fullName>
    </submittedName>
</protein>
<dbReference type="PANTHER" id="PTHR43591">
    <property type="entry name" value="METHYLTRANSFERASE"/>
    <property type="match status" value="1"/>
</dbReference>
<dbReference type="RefSeq" id="WP_129233382.1">
    <property type="nucleotide sequence ID" value="NZ_SDPL01000023.1"/>
</dbReference>